<dbReference type="GO" id="GO:0005886">
    <property type="term" value="C:plasma membrane"/>
    <property type="evidence" value="ECO:0007669"/>
    <property type="project" value="UniProtKB-SubCell"/>
</dbReference>
<protein>
    <submittedName>
        <fullName evidence="9">Carbohydrate ABC transporter membrane protein 2, CUT1 family</fullName>
    </submittedName>
</protein>
<feature type="transmembrane region" description="Helical" evidence="7">
    <location>
        <begin position="75"/>
        <end position="99"/>
    </location>
</feature>
<evidence type="ECO:0000256" key="3">
    <source>
        <dbReference type="ARBA" id="ARBA00022475"/>
    </source>
</evidence>
<feature type="transmembrane region" description="Helical" evidence="7">
    <location>
        <begin position="185"/>
        <end position="206"/>
    </location>
</feature>
<keyword evidence="4 7" id="KW-0812">Transmembrane</keyword>
<reference evidence="9 10" key="1">
    <citation type="submission" date="2016-10" db="EMBL/GenBank/DDBJ databases">
        <authorList>
            <person name="de Groot N.N."/>
        </authorList>
    </citation>
    <scope>NUCLEOTIDE SEQUENCE [LARGE SCALE GENOMIC DNA]</scope>
    <source>
        <strain evidence="9 10">DSM 23995</strain>
    </source>
</reference>
<dbReference type="PANTHER" id="PTHR43744">
    <property type="entry name" value="ABC TRANSPORTER PERMEASE PROTEIN MG189-RELATED-RELATED"/>
    <property type="match status" value="1"/>
</dbReference>
<evidence type="ECO:0000256" key="1">
    <source>
        <dbReference type="ARBA" id="ARBA00004651"/>
    </source>
</evidence>
<dbReference type="SUPFAM" id="SSF161098">
    <property type="entry name" value="MetI-like"/>
    <property type="match status" value="1"/>
</dbReference>
<dbReference type="InterPro" id="IPR035906">
    <property type="entry name" value="MetI-like_sf"/>
</dbReference>
<comment type="subcellular location">
    <subcellularLocation>
        <location evidence="1 7">Cell membrane</location>
        <topology evidence="1 7">Multi-pass membrane protein</topology>
    </subcellularLocation>
</comment>
<evidence type="ECO:0000256" key="2">
    <source>
        <dbReference type="ARBA" id="ARBA00022448"/>
    </source>
</evidence>
<evidence type="ECO:0000313" key="9">
    <source>
        <dbReference type="EMBL" id="SFE56123.1"/>
    </source>
</evidence>
<organism evidence="9 10">
    <name type="scientific">Alteribacillus iranensis</name>
    <dbReference type="NCBI Taxonomy" id="930128"/>
    <lineage>
        <taxon>Bacteria</taxon>
        <taxon>Bacillati</taxon>
        <taxon>Bacillota</taxon>
        <taxon>Bacilli</taxon>
        <taxon>Bacillales</taxon>
        <taxon>Bacillaceae</taxon>
        <taxon>Alteribacillus</taxon>
    </lineage>
</organism>
<dbReference type="AlphaFoldDB" id="A0A1I2BLI4"/>
<feature type="transmembrane region" description="Helical" evidence="7">
    <location>
        <begin position="135"/>
        <end position="155"/>
    </location>
</feature>
<feature type="domain" description="ABC transmembrane type-1" evidence="8">
    <location>
        <begin position="71"/>
        <end position="260"/>
    </location>
</feature>
<evidence type="ECO:0000259" key="8">
    <source>
        <dbReference type="PROSITE" id="PS50928"/>
    </source>
</evidence>
<feature type="transmembrane region" description="Helical" evidence="7">
    <location>
        <begin position="12"/>
        <end position="33"/>
    </location>
</feature>
<comment type="similarity">
    <text evidence="7">Belongs to the binding-protein-dependent transport system permease family.</text>
</comment>
<dbReference type="Pfam" id="PF00528">
    <property type="entry name" value="BPD_transp_1"/>
    <property type="match status" value="1"/>
</dbReference>
<dbReference type="OrthoDB" id="9771544at2"/>
<sequence>MAVPTKKIKAGFFHSFMFGVILAILFPLLWMVLVSIRPADQVFGASLFFSTSFSLESYKQVFEQRPLGVWMMNTAVVSILQTAGQVMIAIFAAFAFSYFRFPGRDVLFYFVLVTMIVPLQALMVPTYLIVDTMGWLNSFAAVIVPTLASGYAIFLMRQFFLQVPKELTEAAKMDGCGPLRILRNIYLPVSIPAITALSAILFVTNWNEYYWPLLVLTDEMKQVLPVAITSFTNEGIVDWGPTMAVATLTVLPVMVLYFFLQKNFVESFSQSGLK</sequence>
<dbReference type="CDD" id="cd06261">
    <property type="entry name" value="TM_PBP2"/>
    <property type="match status" value="1"/>
</dbReference>
<dbReference type="PROSITE" id="PS50928">
    <property type="entry name" value="ABC_TM1"/>
    <property type="match status" value="1"/>
</dbReference>
<evidence type="ECO:0000313" key="10">
    <source>
        <dbReference type="Proteomes" id="UP000199516"/>
    </source>
</evidence>
<name>A0A1I2BLI4_9BACI</name>
<dbReference type="InterPro" id="IPR000515">
    <property type="entry name" value="MetI-like"/>
</dbReference>
<keyword evidence="6 7" id="KW-0472">Membrane</keyword>
<dbReference type="GO" id="GO:0055085">
    <property type="term" value="P:transmembrane transport"/>
    <property type="evidence" value="ECO:0007669"/>
    <property type="project" value="InterPro"/>
</dbReference>
<accession>A0A1I2BLI4</accession>
<evidence type="ECO:0000256" key="6">
    <source>
        <dbReference type="ARBA" id="ARBA00023136"/>
    </source>
</evidence>
<dbReference type="RefSeq" id="WP_091658749.1">
    <property type="nucleotide sequence ID" value="NZ_FONT01000002.1"/>
</dbReference>
<dbReference type="PANTHER" id="PTHR43744:SF8">
    <property type="entry name" value="SN-GLYCEROL-3-PHOSPHATE TRANSPORT SYSTEM PERMEASE PROTEIN UGPE"/>
    <property type="match status" value="1"/>
</dbReference>
<evidence type="ECO:0000256" key="5">
    <source>
        <dbReference type="ARBA" id="ARBA00022989"/>
    </source>
</evidence>
<feature type="transmembrane region" description="Helical" evidence="7">
    <location>
        <begin position="239"/>
        <end position="260"/>
    </location>
</feature>
<keyword evidence="2 7" id="KW-0813">Transport</keyword>
<keyword evidence="5 7" id="KW-1133">Transmembrane helix</keyword>
<evidence type="ECO:0000256" key="7">
    <source>
        <dbReference type="RuleBase" id="RU363032"/>
    </source>
</evidence>
<keyword evidence="10" id="KW-1185">Reference proteome</keyword>
<evidence type="ECO:0000256" key="4">
    <source>
        <dbReference type="ARBA" id="ARBA00022692"/>
    </source>
</evidence>
<keyword evidence="3" id="KW-1003">Cell membrane</keyword>
<dbReference type="Proteomes" id="UP000199516">
    <property type="component" value="Unassembled WGS sequence"/>
</dbReference>
<proteinExistence type="inferred from homology"/>
<feature type="transmembrane region" description="Helical" evidence="7">
    <location>
        <begin position="106"/>
        <end position="129"/>
    </location>
</feature>
<dbReference type="STRING" id="930128.SAMN05192532_102333"/>
<dbReference type="Gene3D" id="1.10.3720.10">
    <property type="entry name" value="MetI-like"/>
    <property type="match status" value="1"/>
</dbReference>
<dbReference type="EMBL" id="FONT01000002">
    <property type="protein sequence ID" value="SFE56123.1"/>
    <property type="molecule type" value="Genomic_DNA"/>
</dbReference>
<gene>
    <name evidence="9" type="ORF">SAMN05192532_102333</name>
</gene>